<dbReference type="InterPro" id="IPR036397">
    <property type="entry name" value="RNaseH_sf"/>
</dbReference>
<dbReference type="Gramene" id="KRH16198">
    <property type="protein sequence ID" value="KRH16198"/>
    <property type="gene ID" value="GLYMA_14G139900"/>
</dbReference>
<dbReference type="InterPro" id="IPR012337">
    <property type="entry name" value="RNaseH-like_sf"/>
</dbReference>
<accession>A0A0R0GDE1</accession>
<keyword evidence="3" id="KW-1185">Reference proteome</keyword>
<dbReference type="EMBL" id="CM000847">
    <property type="protein sequence ID" value="KRH16198.1"/>
    <property type="molecule type" value="Genomic_DNA"/>
</dbReference>
<evidence type="ECO:0000313" key="1">
    <source>
        <dbReference type="EMBL" id="KRH16198.1"/>
    </source>
</evidence>
<dbReference type="GO" id="GO:0003676">
    <property type="term" value="F:nucleic acid binding"/>
    <property type="evidence" value="ECO:0007669"/>
    <property type="project" value="InterPro"/>
</dbReference>
<protein>
    <recommendedName>
        <fullName evidence="4">RNase H type-1 domain-containing protein</fullName>
    </recommendedName>
</protein>
<dbReference type="EnsemblPlants" id="KRH16198">
    <property type="protein sequence ID" value="KRH16198"/>
    <property type="gene ID" value="GLYMA_14G139900"/>
</dbReference>
<dbReference type="PANTHER" id="PTHR48475">
    <property type="entry name" value="RIBONUCLEASE H"/>
    <property type="match status" value="1"/>
</dbReference>
<dbReference type="Gene3D" id="3.30.420.10">
    <property type="entry name" value="Ribonuclease H-like superfamily/Ribonuclease H"/>
    <property type="match status" value="1"/>
</dbReference>
<sequence length="102" mass="11621">MNYPIKQVLLEFARNDTTTPNWWNLFVDSASNVKGSRARIILEGPYNISLEQALKLNFRASNNQAEYEVFIASLKLATKIGAKKLQCYIDSHLVQGQVANRY</sequence>
<dbReference type="PANTHER" id="PTHR48475:SF1">
    <property type="entry name" value="RNASE H TYPE-1 DOMAIN-CONTAINING PROTEIN"/>
    <property type="match status" value="1"/>
</dbReference>
<dbReference type="SMR" id="A0A0R0GDE1"/>
<name>A0A0R0GDE1_SOYBN</name>
<dbReference type="OMA" id="EYEVFIA"/>
<reference evidence="2" key="2">
    <citation type="submission" date="2018-02" db="UniProtKB">
        <authorList>
            <consortium name="EnsemblPlants"/>
        </authorList>
    </citation>
    <scope>IDENTIFICATION</scope>
    <source>
        <strain evidence="2">Williams 82</strain>
    </source>
</reference>
<evidence type="ECO:0008006" key="4">
    <source>
        <dbReference type="Google" id="ProtNLM"/>
    </source>
</evidence>
<dbReference type="InParanoid" id="A0A0R0GDE1"/>
<organism evidence="1">
    <name type="scientific">Glycine max</name>
    <name type="common">Soybean</name>
    <name type="synonym">Glycine hispida</name>
    <dbReference type="NCBI Taxonomy" id="3847"/>
    <lineage>
        <taxon>Eukaryota</taxon>
        <taxon>Viridiplantae</taxon>
        <taxon>Streptophyta</taxon>
        <taxon>Embryophyta</taxon>
        <taxon>Tracheophyta</taxon>
        <taxon>Spermatophyta</taxon>
        <taxon>Magnoliopsida</taxon>
        <taxon>eudicotyledons</taxon>
        <taxon>Gunneridae</taxon>
        <taxon>Pentapetalae</taxon>
        <taxon>rosids</taxon>
        <taxon>fabids</taxon>
        <taxon>Fabales</taxon>
        <taxon>Fabaceae</taxon>
        <taxon>Papilionoideae</taxon>
        <taxon>50 kb inversion clade</taxon>
        <taxon>NPAAA clade</taxon>
        <taxon>indigoferoid/millettioid clade</taxon>
        <taxon>Phaseoleae</taxon>
        <taxon>Glycine</taxon>
        <taxon>Glycine subgen. Soja</taxon>
    </lineage>
</organism>
<evidence type="ECO:0000313" key="2">
    <source>
        <dbReference type="EnsemblPlants" id="KRH16198"/>
    </source>
</evidence>
<proteinExistence type="predicted"/>
<reference evidence="1" key="3">
    <citation type="submission" date="2018-07" db="EMBL/GenBank/DDBJ databases">
        <title>WGS assembly of Glycine max.</title>
        <authorList>
            <person name="Schmutz J."/>
            <person name="Cannon S."/>
            <person name="Schlueter J."/>
            <person name="Ma J."/>
            <person name="Mitros T."/>
            <person name="Nelson W."/>
            <person name="Hyten D."/>
            <person name="Song Q."/>
            <person name="Thelen J."/>
            <person name="Cheng J."/>
            <person name="Xu D."/>
            <person name="Hellsten U."/>
            <person name="May G."/>
            <person name="Yu Y."/>
            <person name="Sakurai T."/>
            <person name="Umezawa T."/>
            <person name="Bhattacharyya M."/>
            <person name="Sandhu D."/>
            <person name="Valliyodan B."/>
            <person name="Lindquist E."/>
            <person name="Peto M."/>
            <person name="Grant D."/>
            <person name="Shu S."/>
            <person name="Goodstein D."/>
            <person name="Barry K."/>
            <person name="Futrell-Griggs M."/>
            <person name="Abernathy B."/>
            <person name="Du J."/>
            <person name="Tian Z."/>
            <person name="Zhu L."/>
            <person name="Gill N."/>
            <person name="Joshi T."/>
            <person name="Libault M."/>
            <person name="Sethuraman A."/>
            <person name="Zhang X."/>
            <person name="Shinozaki K."/>
            <person name="Nguyen H."/>
            <person name="Wing R."/>
            <person name="Cregan P."/>
            <person name="Specht J."/>
            <person name="Grimwood J."/>
            <person name="Rokhsar D."/>
            <person name="Stacey G."/>
            <person name="Shoemaker R."/>
            <person name="Jackson S."/>
        </authorList>
    </citation>
    <scope>NUCLEOTIDE SEQUENCE</scope>
    <source>
        <tissue evidence="1">Callus</tissue>
    </source>
</reference>
<gene>
    <name evidence="1" type="ORF">GLYMA_14G139900</name>
</gene>
<evidence type="ECO:0000313" key="3">
    <source>
        <dbReference type="Proteomes" id="UP000008827"/>
    </source>
</evidence>
<reference evidence="1 2" key="1">
    <citation type="journal article" date="2010" name="Nature">
        <title>Genome sequence of the palaeopolyploid soybean.</title>
        <authorList>
            <person name="Schmutz J."/>
            <person name="Cannon S.B."/>
            <person name="Schlueter J."/>
            <person name="Ma J."/>
            <person name="Mitros T."/>
            <person name="Nelson W."/>
            <person name="Hyten D.L."/>
            <person name="Song Q."/>
            <person name="Thelen J.J."/>
            <person name="Cheng J."/>
            <person name="Xu D."/>
            <person name="Hellsten U."/>
            <person name="May G.D."/>
            <person name="Yu Y."/>
            <person name="Sakurai T."/>
            <person name="Umezawa T."/>
            <person name="Bhattacharyya M.K."/>
            <person name="Sandhu D."/>
            <person name="Valliyodan B."/>
            <person name="Lindquist E."/>
            <person name="Peto M."/>
            <person name="Grant D."/>
            <person name="Shu S."/>
            <person name="Goodstein D."/>
            <person name="Barry K."/>
            <person name="Futrell-Griggs M."/>
            <person name="Abernathy B."/>
            <person name="Du J."/>
            <person name="Tian Z."/>
            <person name="Zhu L."/>
            <person name="Gill N."/>
            <person name="Joshi T."/>
            <person name="Libault M."/>
            <person name="Sethuraman A."/>
            <person name="Zhang X.-C."/>
            <person name="Shinozaki K."/>
            <person name="Nguyen H.T."/>
            <person name="Wing R.A."/>
            <person name="Cregan P."/>
            <person name="Specht J."/>
            <person name="Grimwood J."/>
            <person name="Rokhsar D."/>
            <person name="Stacey G."/>
            <person name="Shoemaker R.C."/>
            <person name="Jackson S.A."/>
        </authorList>
    </citation>
    <scope>NUCLEOTIDE SEQUENCE</scope>
    <source>
        <strain evidence="2">cv. Williams 82</strain>
        <tissue evidence="1">Callus</tissue>
    </source>
</reference>
<dbReference type="SUPFAM" id="SSF53098">
    <property type="entry name" value="Ribonuclease H-like"/>
    <property type="match status" value="1"/>
</dbReference>
<dbReference type="AlphaFoldDB" id="A0A0R0GDE1"/>
<dbReference type="Proteomes" id="UP000008827">
    <property type="component" value="Chromosome 14"/>
</dbReference>